<keyword evidence="2" id="KW-1185">Reference proteome</keyword>
<sequence length="323" mass="36998">MLITCLLSLFTFLAPPKNLLTALSSPVLFRGDERTAYRDPAVLYQKDSLFVFFTLVRTEADNKVYSYTAMSQTKDLQHWSPVRILTPRDQRLDYSSPGNVVRFGNEWVLCLQTYPRPDYTADQMPRFGTGDARLFTMRSRDLHHWAAPELLRVKGPDVDEKSLGRMIDPYLLEDKDEPGKWWCFYKQNGVSMSFSRDLRNWTYAGHTESGENACVLVENNEYVLLHSPKNGVALKRSTDLRTWRDWGSLITLGQAEWPWAQGRLSAGAVLNLKQNPRFSKYVMLFHGSGPKTEEAGDFDKNASIGIAWSDDLLTWSWPGKVLK</sequence>
<dbReference type="RefSeq" id="WP_109652258.1">
    <property type="nucleotide sequence ID" value="NZ_CP029145.1"/>
</dbReference>
<evidence type="ECO:0000313" key="1">
    <source>
        <dbReference type="EMBL" id="AWM31527.1"/>
    </source>
</evidence>
<name>A0A2Z3GII8_9BACT</name>
<dbReference type="AlphaFoldDB" id="A0A2Z3GII8"/>
<dbReference type="Proteomes" id="UP000245999">
    <property type="component" value="Chromosome"/>
</dbReference>
<dbReference type="SUPFAM" id="SSF75005">
    <property type="entry name" value="Arabinanase/levansucrase/invertase"/>
    <property type="match status" value="2"/>
</dbReference>
<organism evidence="1 2">
    <name type="scientific">Hymenobacter nivis</name>
    <dbReference type="NCBI Taxonomy" id="1850093"/>
    <lineage>
        <taxon>Bacteria</taxon>
        <taxon>Pseudomonadati</taxon>
        <taxon>Bacteroidota</taxon>
        <taxon>Cytophagia</taxon>
        <taxon>Cytophagales</taxon>
        <taxon>Hymenobacteraceae</taxon>
        <taxon>Hymenobacter</taxon>
    </lineage>
</organism>
<dbReference type="Gene3D" id="2.115.10.20">
    <property type="entry name" value="Glycosyl hydrolase domain, family 43"/>
    <property type="match status" value="2"/>
</dbReference>
<accession>A0A2Z3GII8</accession>
<dbReference type="EMBL" id="CP029145">
    <property type="protein sequence ID" value="AWM31527.1"/>
    <property type="molecule type" value="Genomic_DNA"/>
</dbReference>
<proteinExistence type="predicted"/>
<protein>
    <recommendedName>
        <fullName evidence="3">Glycosyl hydrolase family 32 N-terminal domain-containing protein</fullName>
    </recommendedName>
</protein>
<evidence type="ECO:0000313" key="2">
    <source>
        <dbReference type="Proteomes" id="UP000245999"/>
    </source>
</evidence>
<gene>
    <name evidence="1" type="ORF">DDQ68_01215</name>
</gene>
<dbReference type="KEGG" id="hnv:DDQ68_01215"/>
<dbReference type="OrthoDB" id="9758923at2"/>
<evidence type="ECO:0008006" key="3">
    <source>
        <dbReference type="Google" id="ProtNLM"/>
    </source>
</evidence>
<reference evidence="2" key="1">
    <citation type="submission" date="2018-04" db="EMBL/GenBank/DDBJ databases">
        <title>Complete genome of Antarctic heterotrophic bacterium Hymenobacter nivis.</title>
        <authorList>
            <person name="Terashima M."/>
        </authorList>
    </citation>
    <scope>NUCLEOTIDE SEQUENCE [LARGE SCALE GENOMIC DNA]</scope>
    <source>
        <strain evidence="2">NBRC 111535</strain>
    </source>
</reference>
<dbReference type="InterPro" id="IPR023296">
    <property type="entry name" value="Glyco_hydro_beta-prop_sf"/>
</dbReference>